<dbReference type="GO" id="GO:0005524">
    <property type="term" value="F:ATP binding"/>
    <property type="evidence" value="ECO:0007669"/>
    <property type="project" value="UniProtKB-KW"/>
</dbReference>
<feature type="compositionally biased region" description="Low complexity" evidence="3">
    <location>
        <begin position="19"/>
        <end position="45"/>
    </location>
</feature>
<evidence type="ECO:0000256" key="2">
    <source>
        <dbReference type="ARBA" id="ARBA00022840"/>
    </source>
</evidence>
<evidence type="ECO:0000313" key="5">
    <source>
        <dbReference type="EMBL" id="TID12959.1"/>
    </source>
</evidence>
<evidence type="ECO:0000256" key="1">
    <source>
        <dbReference type="ARBA" id="ARBA00022741"/>
    </source>
</evidence>
<dbReference type="Gene3D" id="3.40.50.300">
    <property type="entry name" value="P-loop containing nucleotide triphosphate hydrolases"/>
    <property type="match status" value="1"/>
</dbReference>
<dbReference type="AlphaFoldDB" id="A0A4T0WU82"/>
<name>A0A4T0WU82_9ASCO</name>
<evidence type="ECO:0000259" key="4">
    <source>
        <dbReference type="Pfam" id="PF01591"/>
    </source>
</evidence>
<dbReference type="InterPro" id="IPR003094">
    <property type="entry name" value="6Pfruct_kin"/>
</dbReference>
<proteinExistence type="predicted"/>
<dbReference type="OrthoDB" id="267323at2759"/>
<dbReference type="PANTHER" id="PTHR10606">
    <property type="entry name" value="6-PHOSPHOFRUCTO-2-KINASE/FRUCTOSE-2,6-BISPHOSPHATASE"/>
    <property type="match status" value="1"/>
</dbReference>
<dbReference type="GO" id="GO:0006003">
    <property type="term" value="P:fructose 2,6-bisphosphate metabolic process"/>
    <property type="evidence" value="ECO:0007669"/>
    <property type="project" value="InterPro"/>
</dbReference>
<feature type="domain" description="6-phosphofructo-2-kinase" evidence="4">
    <location>
        <begin position="196"/>
        <end position="393"/>
    </location>
</feature>
<dbReference type="InterPro" id="IPR013079">
    <property type="entry name" value="6Phosfructo_kin"/>
</dbReference>
<dbReference type="PANTHER" id="PTHR10606:SF32">
    <property type="entry name" value="6-PHOSPHOFRUCTO-2-KINASE 1"/>
    <property type="match status" value="1"/>
</dbReference>
<dbReference type="Pfam" id="PF01591">
    <property type="entry name" value="6PF2K"/>
    <property type="match status" value="1"/>
</dbReference>
<feature type="region of interest" description="Disordered" evidence="3">
    <location>
        <begin position="67"/>
        <end position="88"/>
    </location>
</feature>
<dbReference type="GO" id="GO:0003873">
    <property type="term" value="F:6-phosphofructo-2-kinase activity"/>
    <property type="evidence" value="ECO:0007669"/>
    <property type="project" value="InterPro"/>
</dbReference>
<feature type="compositionally biased region" description="Polar residues" evidence="3">
    <location>
        <begin position="73"/>
        <end position="88"/>
    </location>
</feature>
<dbReference type="InterPro" id="IPR027417">
    <property type="entry name" value="P-loop_NTPase"/>
</dbReference>
<keyword evidence="6" id="KW-1185">Reference proteome</keyword>
<keyword evidence="2" id="KW-0067">ATP-binding</keyword>
<dbReference type="GO" id="GO:0005829">
    <property type="term" value="C:cytosol"/>
    <property type="evidence" value="ECO:0007669"/>
    <property type="project" value="TreeGrafter"/>
</dbReference>
<evidence type="ECO:0000256" key="3">
    <source>
        <dbReference type="SAM" id="MobiDB-lite"/>
    </source>
</evidence>
<dbReference type="GO" id="GO:0006000">
    <property type="term" value="P:fructose metabolic process"/>
    <property type="evidence" value="ECO:0007669"/>
    <property type="project" value="InterPro"/>
</dbReference>
<protein>
    <recommendedName>
        <fullName evidence="4">6-phosphofructo-2-kinase domain-containing protein</fullName>
    </recommendedName>
</protein>
<reference evidence="5 6" key="1">
    <citation type="journal article" date="2019" name="Front. Genet.">
        <title>Whole-Genome Sequencing of the Opportunistic Yeast Pathogen Candida inconspicua Uncovers Its Hybrid Origin.</title>
        <authorList>
            <person name="Mixao V."/>
            <person name="Hansen A.P."/>
            <person name="Saus E."/>
            <person name="Boekhout T."/>
            <person name="Lass-Florl C."/>
            <person name="Gabaldon T."/>
        </authorList>
    </citation>
    <scope>NUCLEOTIDE SEQUENCE [LARGE SCALE GENOMIC DNA]</scope>
    <source>
        <strain evidence="5 6">CBS 180</strain>
    </source>
</reference>
<dbReference type="Proteomes" id="UP000307173">
    <property type="component" value="Unassembled WGS sequence"/>
</dbReference>
<comment type="caution">
    <text evidence="5">The sequence shown here is derived from an EMBL/GenBank/DDBJ whole genome shotgun (WGS) entry which is preliminary data.</text>
</comment>
<feature type="region of interest" description="Disordered" evidence="3">
    <location>
        <begin position="1"/>
        <end position="48"/>
    </location>
</feature>
<dbReference type="SUPFAM" id="SSF52540">
    <property type="entry name" value="P-loop containing nucleoside triphosphate hydrolases"/>
    <property type="match status" value="1"/>
</dbReference>
<organism evidence="5 6">
    <name type="scientific">Pichia inconspicua</name>
    <dbReference type="NCBI Taxonomy" id="52247"/>
    <lineage>
        <taxon>Eukaryota</taxon>
        <taxon>Fungi</taxon>
        <taxon>Dikarya</taxon>
        <taxon>Ascomycota</taxon>
        <taxon>Saccharomycotina</taxon>
        <taxon>Pichiomycetes</taxon>
        <taxon>Pichiales</taxon>
        <taxon>Pichiaceae</taxon>
        <taxon>Pichia</taxon>
    </lineage>
</organism>
<keyword evidence="1" id="KW-0547">Nucleotide-binding</keyword>
<dbReference type="STRING" id="52247.A0A4T0WU82"/>
<accession>A0A4T0WU82</accession>
<evidence type="ECO:0000313" key="6">
    <source>
        <dbReference type="Proteomes" id="UP000307173"/>
    </source>
</evidence>
<sequence length="492" mass="56341">MPIHRIDLPHSPTPKQTPSIDAVADSDSNSSSSIPQISLSTPPTSNNSYLQIRPQSVHSVPLLSKISGKGAKSENSLQSMLSNKSATTEYSPNLIDKECGDLLRITDLDINENTSSSCLKQAKFQLHSDTDTEDENGNEDEIDHDFDYDKNDDNYLHPKLSKSLSSVDDCGCTNIDDLSLNDDTIDYKTLPESKLHEKWVFVLIGLPACGKSTMVNHFRDYVKIQTDGKVRVNSYNAGEIRRNYEIQGHTKFNFNDLESSRKLRNFYAFQALKTLTTDLQNDKYDIGILDATNTSRERRTSIFNFIKDQNKLSNIKLHPLIFEVKCSNRALRRFNIDRKSQNKDYIHVDHDTAIKDFLQRIDKYEKTYEKVTVDEIKSLHAKYFGIDNVGDSIYYDCGLHHHNNIRHRNLTFSSVALNLLYRFLISYRTNYAHDYLTDVDTFYTKGQYIPINTSFSKPVQLNEVPKISPPLNCQLPKVLSSTRINEQKNQNQ</sequence>
<dbReference type="EMBL" id="SELW01000684">
    <property type="protein sequence ID" value="TID12959.1"/>
    <property type="molecule type" value="Genomic_DNA"/>
</dbReference>
<gene>
    <name evidence="5" type="ORF">CANINC_005058</name>
</gene>